<dbReference type="GO" id="GO:0140359">
    <property type="term" value="F:ABC-type transporter activity"/>
    <property type="evidence" value="ECO:0007669"/>
    <property type="project" value="InterPro"/>
</dbReference>
<evidence type="ECO:0000256" key="1">
    <source>
        <dbReference type="ARBA" id="ARBA00004141"/>
    </source>
</evidence>
<evidence type="ECO:0000256" key="5">
    <source>
        <dbReference type="SAM" id="MobiDB-lite"/>
    </source>
</evidence>
<dbReference type="GO" id="GO:0004674">
    <property type="term" value="F:protein serine/threonine kinase activity"/>
    <property type="evidence" value="ECO:0007669"/>
    <property type="project" value="InterPro"/>
</dbReference>
<evidence type="ECO:0000256" key="2">
    <source>
        <dbReference type="ARBA" id="ARBA00022692"/>
    </source>
</evidence>
<dbReference type="Proteomes" id="UP001237642">
    <property type="component" value="Unassembled WGS sequence"/>
</dbReference>
<reference evidence="8" key="2">
    <citation type="submission" date="2023-05" db="EMBL/GenBank/DDBJ databases">
        <authorList>
            <person name="Schelkunov M.I."/>
        </authorList>
    </citation>
    <scope>NUCLEOTIDE SEQUENCE</scope>
    <source>
        <strain evidence="8">Hsosn_3</strain>
        <tissue evidence="8">Leaf</tissue>
    </source>
</reference>
<organism evidence="8 9">
    <name type="scientific">Heracleum sosnowskyi</name>
    <dbReference type="NCBI Taxonomy" id="360622"/>
    <lineage>
        <taxon>Eukaryota</taxon>
        <taxon>Viridiplantae</taxon>
        <taxon>Streptophyta</taxon>
        <taxon>Embryophyta</taxon>
        <taxon>Tracheophyta</taxon>
        <taxon>Spermatophyta</taxon>
        <taxon>Magnoliopsida</taxon>
        <taxon>eudicotyledons</taxon>
        <taxon>Gunneridae</taxon>
        <taxon>Pentapetalae</taxon>
        <taxon>asterids</taxon>
        <taxon>campanulids</taxon>
        <taxon>Apiales</taxon>
        <taxon>Apiaceae</taxon>
        <taxon>Apioideae</taxon>
        <taxon>apioid superclade</taxon>
        <taxon>Tordylieae</taxon>
        <taxon>Tordyliinae</taxon>
        <taxon>Heracleum</taxon>
    </lineage>
</organism>
<protein>
    <recommendedName>
        <fullName evidence="7">ABC-2 type transporter transmembrane domain-containing protein</fullName>
    </recommendedName>
</protein>
<feature type="compositionally biased region" description="Basic residues" evidence="5">
    <location>
        <begin position="213"/>
        <end position="224"/>
    </location>
</feature>
<proteinExistence type="predicted"/>
<feature type="transmembrane region" description="Helical" evidence="6">
    <location>
        <begin position="104"/>
        <end position="128"/>
    </location>
</feature>
<dbReference type="InterPro" id="IPR038980">
    <property type="entry name" value="ATM_plant"/>
</dbReference>
<dbReference type="GO" id="GO:0006974">
    <property type="term" value="P:DNA damage response"/>
    <property type="evidence" value="ECO:0007669"/>
    <property type="project" value="InterPro"/>
</dbReference>
<accession>A0AAD8HZW7</accession>
<gene>
    <name evidence="8" type="ORF">POM88_032579</name>
</gene>
<keyword evidence="2 6" id="KW-0812">Transmembrane</keyword>
<evidence type="ECO:0000256" key="6">
    <source>
        <dbReference type="SAM" id="Phobius"/>
    </source>
</evidence>
<evidence type="ECO:0000313" key="9">
    <source>
        <dbReference type="Proteomes" id="UP001237642"/>
    </source>
</evidence>
<keyword evidence="4 6" id="KW-0472">Membrane</keyword>
<keyword evidence="9" id="KW-1185">Reference proteome</keyword>
<comment type="caution">
    <text evidence="8">The sequence shown here is derived from an EMBL/GenBank/DDBJ whole genome shotgun (WGS) entry which is preliminary data.</text>
</comment>
<dbReference type="PANTHER" id="PTHR37079:SF4">
    <property type="entry name" value="SERINE_THREONINE-PROTEIN KINASE ATM"/>
    <property type="match status" value="1"/>
</dbReference>
<name>A0AAD8HZW7_9APIA</name>
<dbReference type="InterPro" id="IPR013525">
    <property type="entry name" value="ABC2_TM"/>
</dbReference>
<dbReference type="EMBL" id="JAUIZM010000007">
    <property type="protein sequence ID" value="KAK1376386.1"/>
    <property type="molecule type" value="Genomic_DNA"/>
</dbReference>
<reference evidence="8" key="1">
    <citation type="submission" date="2023-02" db="EMBL/GenBank/DDBJ databases">
        <title>Genome of toxic invasive species Heracleum sosnowskyi carries increased number of genes despite the absence of recent whole-genome duplications.</title>
        <authorList>
            <person name="Schelkunov M."/>
            <person name="Shtratnikova V."/>
            <person name="Makarenko M."/>
            <person name="Klepikova A."/>
            <person name="Omelchenko D."/>
            <person name="Novikova G."/>
            <person name="Obukhova E."/>
            <person name="Bogdanov V."/>
            <person name="Penin A."/>
            <person name="Logacheva M."/>
        </authorList>
    </citation>
    <scope>NUCLEOTIDE SEQUENCE</scope>
    <source>
        <strain evidence="8">Hsosn_3</strain>
        <tissue evidence="8">Leaf</tissue>
    </source>
</reference>
<feature type="region of interest" description="Disordered" evidence="5">
    <location>
        <begin position="208"/>
        <end position="231"/>
    </location>
</feature>
<evidence type="ECO:0000256" key="3">
    <source>
        <dbReference type="ARBA" id="ARBA00022989"/>
    </source>
</evidence>
<evidence type="ECO:0000256" key="4">
    <source>
        <dbReference type="ARBA" id="ARBA00023136"/>
    </source>
</evidence>
<evidence type="ECO:0000313" key="8">
    <source>
        <dbReference type="EMBL" id="KAK1376386.1"/>
    </source>
</evidence>
<feature type="domain" description="ABC-2 type transporter transmembrane" evidence="7">
    <location>
        <begin position="110"/>
        <end position="157"/>
    </location>
</feature>
<evidence type="ECO:0000259" key="7">
    <source>
        <dbReference type="Pfam" id="PF01061"/>
    </source>
</evidence>
<dbReference type="PANTHER" id="PTHR37079">
    <property type="entry name" value="SERINE/THREONINE-PROTEIN KINASE ATM"/>
    <property type="match status" value="1"/>
</dbReference>
<dbReference type="Pfam" id="PF01061">
    <property type="entry name" value="ABC2_membrane"/>
    <property type="match status" value="1"/>
</dbReference>
<sequence length="279" mass="31408">MEHNTERQQLSSEPVIPTADQLSRLYVEWSCILKGSQLHMNLLEPFILFRRVLLQVLSCTDCTVQHLLESASTPRKGEKLSQAAAALHEFKSLSAGKGITQNNLYLIVRATGTFAMLLVLLLGGFIVAKDDIVSWMKWGYYISPLMYGQNVIAVNEFLDERWNDVASYYTRQPVMPFQNGWNNLSLLQNKPSCPRPANGHTSSIIQHQASGIPKHRSSKTHKLARPGQNKSGSHFISVEPYAVFNSRCCFPAQHGSTKEALYMNSFLELVLTVEKLQEL</sequence>
<dbReference type="GO" id="GO:0016020">
    <property type="term" value="C:membrane"/>
    <property type="evidence" value="ECO:0007669"/>
    <property type="project" value="UniProtKB-SubCell"/>
</dbReference>
<dbReference type="AlphaFoldDB" id="A0AAD8HZW7"/>
<keyword evidence="3 6" id="KW-1133">Transmembrane helix</keyword>
<comment type="subcellular location">
    <subcellularLocation>
        <location evidence="1">Membrane</location>
        <topology evidence="1">Multi-pass membrane protein</topology>
    </subcellularLocation>
</comment>